<accession>A0ABU6TNK4</accession>
<name>A0ABU6TNK4_9FABA</name>
<evidence type="ECO:0000313" key="2">
    <source>
        <dbReference type="EMBL" id="MED6150207.1"/>
    </source>
</evidence>
<keyword evidence="3" id="KW-1185">Reference proteome</keyword>
<dbReference type="Proteomes" id="UP001341840">
    <property type="component" value="Unassembled WGS sequence"/>
</dbReference>
<gene>
    <name evidence="2" type="ORF">PIB30_070165</name>
</gene>
<comment type="caution">
    <text evidence="2">The sequence shown here is derived from an EMBL/GenBank/DDBJ whole genome shotgun (WGS) entry which is preliminary data.</text>
</comment>
<reference evidence="2 3" key="1">
    <citation type="journal article" date="2023" name="Plants (Basel)">
        <title>Bridging the Gap: Combining Genomics and Transcriptomics Approaches to Understand Stylosanthes scabra, an Orphan Legume from the Brazilian Caatinga.</title>
        <authorList>
            <person name="Ferreira-Neto J.R.C."/>
            <person name="da Silva M.D."/>
            <person name="Binneck E."/>
            <person name="de Melo N.F."/>
            <person name="da Silva R.H."/>
            <person name="de Melo A.L.T.M."/>
            <person name="Pandolfi V."/>
            <person name="Bustamante F.O."/>
            <person name="Brasileiro-Vidal A.C."/>
            <person name="Benko-Iseppon A.M."/>
        </authorList>
    </citation>
    <scope>NUCLEOTIDE SEQUENCE [LARGE SCALE GENOMIC DNA]</scope>
    <source>
        <tissue evidence="2">Leaves</tissue>
    </source>
</reference>
<sequence>MNETQKKKGPSPSHRDYHQQQRRRRPPQRNADNTCTQKCPNTIQNISTFDINSSNLTWWKPSPGFFNVAGTSSRRKNVVFAGNRPPPPEIAAGKNVPDPIFILLNSRNLIGRCMSLTAAVIDLPADAAVACGYRSSLPPIELVTVAVVALTRVTSRLRVYIGAYSCNGLGAKWIGCGAVVVWSAAVEPELTVMSLRLEHWKRGRGLKARILDKLVCYV</sequence>
<organism evidence="2 3">
    <name type="scientific">Stylosanthes scabra</name>
    <dbReference type="NCBI Taxonomy" id="79078"/>
    <lineage>
        <taxon>Eukaryota</taxon>
        <taxon>Viridiplantae</taxon>
        <taxon>Streptophyta</taxon>
        <taxon>Embryophyta</taxon>
        <taxon>Tracheophyta</taxon>
        <taxon>Spermatophyta</taxon>
        <taxon>Magnoliopsida</taxon>
        <taxon>eudicotyledons</taxon>
        <taxon>Gunneridae</taxon>
        <taxon>Pentapetalae</taxon>
        <taxon>rosids</taxon>
        <taxon>fabids</taxon>
        <taxon>Fabales</taxon>
        <taxon>Fabaceae</taxon>
        <taxon>Papilionoideae</taxon>
        <taxon>50 kb inversion clade</taxon>
        <taxon>dalbergioids sensu lato</taxon>
        <taxon>Dalbergieae</taxon>
        <taxon>Pterocarpus clade</taxon>
        <taxon>Stylosanthes</taxon>
    </lineage>
</organism>
<evidence type="ECO:0000313" key="3">
    <source>
        <dbReference type="Proteomes" id="UP001341840"/>
    </source>
</evidence>
<proteinExistence type="predicted"/>
<evidence type="ECO:0000256" key="1">
    <source>
        <dbReference type="SAM" id="MobiDB-lite"/>
    </source>
</evidence>
<dbReference type="EMBL" id="JASCZI010091405">
    <property type="protein sequence ID" value="MED6150207.1"/>
    <property type="molecule type" value="Genomic_DNA"/>
</dbReference>
<protein>
    <submittedName>
        <fullName evidence="2">Uncharacterized protein</fullName>
    </submittedName>
</protein>
<feature type="region of interest" description="Disordered" evidence="1">
    <location>
        <begin position="1"/>
        <end position="37"/>
    </location>
</feature>